<dbReference type="PANTHER" id="PTHR31088:SF6">
    <property type="entry name" value="PHAGE SHOCK PROTEIN A"/>
    <property type="match status" value="1"/>
</dbReference>
<reference evidence="3 4" key="1">
    <citation type="submission" date="2021-05" db="EMBL/GenBank/DDBJ databases">
        <title>Molecular characterization for Shewanella algae harboring chromosomal blaOXA-55-like strains isolated from clinical and environment sample.</title>
        <authorList>
            <person name="Ohama Y."/>
            <person name="Aoki K."/>
            <person name="Harada S."/>
            <person name="Moriya K."/>
            <person name="Ishii Y."/>
            <person name="Tateda K."/>
        </authorList>
    </citation>
    <scope>NUCLEOTIDE SEQUENCE [LARGE SCALE GENOMIC DNA]</scope>
    <source>
        <strain evidence="3 4">LMG 23746</strain>
    </source>
</reference>
<proteinExistence type="inferred from homology"/>
<feature type="coiled-coil region" evidence="2">
    <location>
        <begin position="78"/>
        <end position="159"/>
    </location>
</feature>
<dbReference type="InterPro" id="IPR007157">
    <property type="entry name" value="PspA_VIPP1"/>
</dbReference>
<name>A0ABQ4PLD7_9GAMM</name>
<evidence type="ECO:0000256" key="1">
    <source>
        <dbReference type="ARBA" id="ARBA00043985"/>
    </source>
</evidence>
<dbReference type="Proteomes" id="UP000761574">
    <property type="component" value="Unassembled WGS sequence"/>
</dbReference>
<protein>
    <submittedName>
        <fullName evidence="3">Phage shock protein PspA</fullName>
    </submittedName>
</protein>
<evidence type="ECO:0000313" key="4">
    <source>
        <dbReference type="Proteomes" id="UP000761574"/>
    </source>
</evidence>
<comment type="caution">
    <text evidence="3">The sequence shown here is derived from an EMBL/GenBank/DDBJ whole genome shotgun (WGS) entry which is preliminary data.</text>
</comment>
<keyword evidence="4" id="KW-1185">Reference proteome</keyword>
<gene>
    <name evidence="3" type="primary">pspA</name>
    <name evidence="3" type="ORF">TUM4630_25610</name>
</gene>
<dbReference type="Pfam" id="PF04012">
    <property type="entry name" value="PspA_IM30"/>
    <property type="match status" value="1"/>
</dbReference>
<dbReference type="PANTHER" id="PTHR31088">
    <property type="entry name" value="MEMBRANE-ASSOCIATED PROTEIN VIPP1, CHLOROPLASTIC"/>
    <property type="match status" value="1"/>
</dbReference>
<organism evidence="3 4">
    <name type="scientific">Shewanella algidipiscicola</name>
    <dbReference type="NCBI Taxonomy" id="614070"/>
    <lineage>
        <taxon>Bacteria</taxon>
        <taxon>Pseudomonadati</taxon>
        <taxon>Pseudomonadota</taxon>
        <taxon>Gammaproteobacteria</taxon>
        <taxon>Alteromonadales</taxon>
        <taxon>Shewanellaceae</taxon>
        <taxon>Shewanella</taxon>
    </lineage>
</organism>
<dbReference type="NCBIfam" id="TIGR02977">
    <property type="entry name" value="phageshock_pspA"/>
    <property type="match status" value="1"/>
</dbReference>
<sequence>MDIESWHTKCIIICDTNVNLEDSIMGIFSRFADIINSNISALLDKAEDPEKMVRLIIQEMEDTLVEVRSTSAKVLAEKKEILRRIVKVQEQVQDWQDKAELALSKDREDLAKAALLEKQKASELAATLEKELMVVEEHITRLKEEVNLLQEKLADAKARQKTIIMRKQTASSRLEVKRQLDSSKIDSAMSKFEQYERRVEGLESQVEAYDLGNPKTLNDEFAALEAEDSVNAELEALKAKVKASNAKKQTTKTTK</sequence>
<evidence type="ECO:0000313" key="3">
    <source>
        <dbReference type="EMBL" id="GIU48694.1"/>
    </source>
</evidence>
<accession>A0ABQ4PLD7</accession>
<comment type="similarity">
    <text evidence="1">Belongs to the PspA/Vipp/IM30 family.</text>
</comment>
<feature type="coiled-coil region" evidence="2">
    <location>
        <begin position="185"/>
        <end position="247"/>
    </location>
</feature>
<dbReference type="EMBL" id="BPFB01000031">
    <property type="protein sequence ID" value="GIU48694.1"/>
    <property type="molecule type" value="Genomic_DNA"/>
</dbReference>
<dbReference type="InterPro" id="IPR014319">
    <property type="entry name" value="Phageshock_PspA"/>
</dbReference>
<keyword evidence="2" id="KW-0175">Coiled coil</keyword>
<evidence type="ECO:0000256" key="2">
    <source>
        <dbReference type="SAM" id="Coils"/>
    </source>
</evidence>